<feature type="compositionally biased region" description="Polar residues" evidence="2">
    <location>
        <begin position="202"/>
        <end position="211"/>
    </location>
</feature>
<dbReference type="GO" id="GO:0005783">
    <property type="term" value="C:endoplasmic reticulum"/>
    <property type="evidence" value="ECO:0007669"/>
    <property type="project" value="TreeGrafter"/>
</dbReference>
<dbReference type="EMBL" id="KQ242565">
    <property type="protein sequence ID" value="KNC78069.1"/>
    <property type="molecule type" value="Genomic_DNA"/>
</dbReference>
<name>A0A0L0FMU5_9EUKA</name>
<dbReference type="eggNOG" id="KOG0191">
    <property type="taxonomic scope" value="Eukaryota"/>
</dbReference>
<dbReference type="InterPro" id="IPR013766">
    <property type="entry name" value="Thioredoxin_domain"/>
</dbReference>
<dbReference type="Proteomes" id="UP000054560">
    <property type="component" value="Unassembled WGS sequence"/>
</dbReference>
<feature type="domain" description="Thioredoxin" evidence="5">
    <location>
        <begin position="2"/>
        <end position="130"/>
    </location>
</feature>
<dbReference type="InterPro" id="IPR036249">
    <property type="entry name" value="Thioredoxin-like_sf"/>
</dbReference>
<dbReference type="STRING" id="667725.A0A0L0FMU5"/>
<feature type="region of interest" description="Disordered" evidence="2">
    <location>
        <begin position="192"/>
        <end position="211"/>
    </location>
</feature>
<dbReference type="AlphaFoldDB" id="A0A0L0FMU5"/>
<evidence type="ECO:0000256" key="1">
    <source>
        <dbReference type="ARBA" id="ARBA00006347"/>
    </source>
</evidence>
<evidence type="ECO:0000259" key="5">
    <source>
        <dbReference type="PROSITE" id="PS51352"/>
    </source>
</evidence>
<dbReference type="InterPro" id="IPR017937">
    <property type="entry name" value="Thioredoxin_CS"/>
</dbReference>
<dbReference type="PANTHER" id="PTHR45672">
    <property type="entry name" value="PROTEIN DISULFIDE-ISOMERASE C17H9.14C-RELATED"/>
    <property type="match status" value="1"/>
</dbReference>
<dbReference type="PRINTS" id="PR00421">
    <property type="entry name" value="THIOREDOXIN"/>
</dbReference>
<dbReference type="PANTHER" id="PTHR45672:SF11">
    <property type="entry name" value="PROTEIN DISULFIDE-ISOMERASE C17H9.14C"/>
    <property type="match status" value="1"/>
</dbReference>
<organism evidence="6 7">
    <name type="scientific">Sphaeroforma arctica JP610</name>
    <dbReference type="NCBI Taxonomy" id="667725"/>
    <lineage>
        <taxon>Eukaryota</taxon>
        <taxon>Ichthyosporea</taxon>
        <taxon>Ichthyophonida</taxon>
        <taxon>Sphaeroforma</taxon>
    </lineage>
</organism>
<dbReference type="Pfam" id="PF00085">
    <property type="entry name" value="Thioredoxin"/>
    <property type="match status" value="1"/>
</dbReference>
<comment type="similarity">
    <text evidence="1">Belongs to the protein disulfide isomerase family.</text>
</comment>
<dbReference type="GeneID" id="25909994"/>
<dbReference type="GO" id="GO:0003756">
    <property type="term" value="F:protein disulfide isomerase activity"/>
    <property type="evidence" value="ECO:0007669"/>
    <property type="project" value="TreeGrafter"/>
</dbReference>
<dbReference type="SUPFAM" id="SSF52833">
    <property type="entry name" value="Thioredoxin-like"/>
    <property type="match status" value="1"/>
</dbReference>
<keyword evidence="3" id="KW-0812">Transmembrane</keyword>
<feature type="chain" id="PRO_5005538848" description="Thioredoxin domain-containing protein" evidence="4">
    <location>
        <begin position="21"/>
        <end position="211"/>
    </location>
</feature>
<dbReference type="InterPro" id="IPR051063">
    <property type="entry name" value="PDI"/>
</dbReference>
<keyword evidence="7" id="KW-1185">Reference proteome</keyword>
<evidence type="ECO:0000256" key="3">
    <source>
        <dbReference type="SAM" id="Phobius"/>
    </source>
</evidence>
<keyword evidence="3" id="KW-1133">Transmembrane helix</keyword>
<dbReference type="PROSITE" id="PS51352">
    <property type="entry name" value="THIOREDOXIN_2"/>
    <property type="match status" value="1"/>
</dbReference>
<dbReference type="PROSITE" id="PS00194">
    <property type="entry name" value="THIOREDOXIN_1"/>
    <property type="match status" value="1"/>
</dbReference>
<keyword evidence="3" id="KW-0472">Membrane</keyword>
<dbReference type="RefSeq" id="XP_014151971.1">
    <property type="nucleotide sequence ID" value="XM_014296496.1"/>
</dbReference>
<evidence type="ECO:0000313" key="6">
    <source>
        <dbReference type="EMBL" id="KNC78069.1"/>
    </source>
</evidence>
<evidence type="ECO:0000313" key="7">
    <source>
        <dbReference type="Proteomes" id="UP000054560"/>
    </source>
</evidence>
<evidence type="ECO:0000256" key="4">
    <source>
        <dbReference type="SAM" id="SignalP"/>
    </source>
</evidence>
<dbReference type="Gene3D" id="3.40.30.10">
    <property type="entry name" value="Glutaredoxin"/>
    <property type="match status" value="1"/>
</dbReference>
<proteinExistence type="inferred from homology"/>
<evidence type="ECO:0000256" key="2">
    <source>
        <dbReference type="SAM" id="MobiDB-lite"/>
    </source>
</evidence>
<protein>
    <recommendedName>
        <fullName evidence="5">Thioredoxin domain-containing protein</fullName>
    </recommendedName>
</protein>
<reference evidence="6 7" key="1">
    <citation type="submission" date="2011-02" db="EMBL/GenBank/DDBJ databases">
        <title>The Genome Sequence of Sphaeroforma arctica JP610.</title>
        <authorList>
            <consortium name="The Broad Institute Genome Sequencing Platform"/>
            <person name="Russ C."/>
            <person name="Cuomo C."/>
            <person name="Young S.K."/>
            <person name="Zeng Q."/>
            <person name="Gargeya S."/>
            <person name="Alvarado L."/>
            <person name="Berlin A."/>
            <person name="Chapman S.B."/>
            <person name="Chen Z."/>
            <person name="Freedman E."/>
            <person name="Gellesch M."/>
            <person name="Goldberg J."/>
            <person name="Griggs A."/>
            <person name="Gujja S."/>
            <person name="Heilman E."/>
            <person name="Heiman D."/>
            <person name="Howarth C."/>
            <person name="Mehta T."/>
            <person name="Neiman D."/>
            <person name="Pearson M."/>
            <person name="Roberts A."/>
            <person name="Saif S."/>
            <person name="Shea T."/>
            <person name="Shenoy N."/>
            <person name="Sisk P."/>
            <person name="Stolte C."/>
            <person name="Sykes S."/>
            <person name="White J."/>
            <person name="Yandava C."/>
            <person name="Burger G."/>
            <person name="Gray M.W."/>
            <person name="Holland P.W.H."/>
            <person name="King N."/>
            <person name="Lang F.B.F."/>
            <person name="Roger A.J."/>
            <person name="Ruiz-Trillo I."/>
            <person name="Haas B."/>
            <person name="Nusbaum C."/>
            <person name="Birren B."/>
        </authorList>
    </citation>
    <scope>NUCLEOTIDE SEQUENCE [LARGE SCALE GENOMIC DNA]</scope>
    <source>
        <strain evidence="6 7">JP610</strain>
    </source>
</reference>
<dbReference type="OrthoDB" id="427280at2759"/>
<accession>A0A0L0FMU5</accession>
<gene>
    <name evidence="6" type="ORF">SARC_09490</name>
</gene>
<sequence>MSRLITLLALAVLCISSVLAGSIVLTDENFEKKTQASTGATTGDWFVKFYAPWCGHCKKMAPDWETMADQLAGNINIASVDCVGEGIDTCKRFGVTGFPNLKMLAAGQAYEYTNKREIAEMTAFATGGYKEGEGSPVPTEPSVFDKIMEPVTQIPVNVNNFWKASPAAWMFIFGIGWVFGAITVYCLMPKSGKRSPPKGLQNRASNNKKQS</sequence>
<keyword evidence="4" id="KW-0732">Signal</keyword>
<feature type="signal peptide" evidence="4">
    <location>
        <begin position="1"/>
        <end position="20"/>
    </location>
</feature>
<dbReference type="CDD" id="cd02961">
    <property type="entry name" value="PDI_a_family"/>
    <property type="match status" value="1"/>
</dbReference>
<dbReference type="GO" id="GO:0006457">
    <property type="term" value="P:protein folding"/>
    <property type="evidence" value="ECO:0007669"/>
    <property type="project" value="TreeGrafter"/>
</dbReference>
<feature type="transmembrane region" description="Helical" evidence="3">
    <location>
        <begin position="167"/>
        <end position="188"/>
    </location>
</feature>